<protein>
    <submittedName>
        <fullName evidence="1">DUF2284 domain-containing protein</fullName>
    </submittedName>
</protein>
<evidence type="ECO:0000313" key="1">
    <source>
        <dbReference type="EMBL" id="QEE14807.2"/>
    </source>
</evidence>
<dbReference type="InterPro" id="IPR019271">
    <property type="entry name" value="DUF2284_metal-binding"/>
</dbReference>
<organism evidence="1 2">
    <name type="scientific">Promethearchaeum syntrophicum</name>
    <dbReference type="NCBI Taxonomy" id="2594042"/>
    <lineage>
        <taxon>Archaea</taxon>
        <taxon>Promethearchaeati</taxon>
        <taxon>Promethearchaeota</taxon>
        <taxon>Promethearchaeia</taxon>
        <taxon>Promethearchaeales</taxon>
        <taxon>Promethearchaeaceae</taxon>
        <taxon>Promethearchaeum</taxon>
    </lineage>
</organism>
<reference evidence="1 2" key="2">
    <citation type="journal article" date="2024" name="Int. J. Syst. Evol. Microbiol.">
        <title>Promethearchaeum syntrophicum gen. nov., sp. nov., an anaerobic, obligately syntrophic archaeon, the first isolate of the lineage 'Asgard' archaea, and proposal of the new archaeal phylum Promethearchaeota phyl. nov. and kingdom Promethearchaeati regn. nov.</title>
        <authorList>
            <person name="Imachi H."/>
            <person name="Nobu M.K."/>
            <person name="Kato S."/>
            <person name="Takaki Y."/>
            <person name="Miyazaki M."/>
            <person name="Miyata M."/>
            <person name="Ogawara M."/>
            <person name="Saito Y."/>
            <person name="Sakai S."/>
            <person name="Tahara Y.O."/>
            <person name="Takano Y."/>
            <person name="Tasumi E."/>
            <person name="Uematsu K."/>
            <person name="Yoshimura T."/>
            <person name="Itoh T."/>
            <person name="Ohkuma M."/>
            <person name="Takai K."/>
        </authorList>
    </citation>
    <scope>NUCLEOTIDE SEQUENCE [LARGE SCALE GENOMIC DNA]</scope>
    <source>
        <strain evidence="1 2">MK-D1</strain>
    </source>
</reference>
<keyword evidence="2" id="KW-1185">Reference proteome</keyword>
<reference evidence="1 2" key="1">
    <citation type="journal article" date="2020" name="Nature">
        <title>Isolation of an archaeon at the prokaryote-eukaryote interface.</title>
        <authorList>
            <person name="Imachi H."/>
            <person name="Nobu M.K."/>
            <person name="Nakahara N."/>
            <person name="Morono Y."/>
            <person name="Ogawara M."/>
            <person name="Takaki Y."/>
            <person name="Takano Y."/>
            <person name="Uematsu K."/>
            <person name="Ikuta T."/>
            <person name="Ito M."/>
            <person name="Matsui Y."/>
            <person name="Miyazaki M."/>
            <person name="Murata K."/>
            <person name="Saito Y."/>
            <person name="Sakai S."/>
            <person name="Song C."/>
            <person name="Tasumi E."/>
            <person name="Yamanaka Y."/>
            <person name="Yamaguchi T."/>
            <person name="Kamagata Y."/>
            <person name="Tamaki H."/>
            <person name="Takai K."/>
        </authorList>
    </citation>
    <scope>NUCLEOTIDE SEQUENCE [LARGE SCALE GENOMIC DNA]</scope>
    <source>
        <strain evidence="1 2">MK-D1</strain>
    </source>
</reference>
<dbReference type="Proteomes" id="UP000321408">
    <property type="component" value="Chromosome"/>
</dbReference>
<evidence type="ECO:0000313" key="2">
    <source>
        <dbReference type="Proteomes" id="UP000321408"/>
    </source>
</evidence>
<sequence>MVIKAYKIQFDQIVFASDEAEVQKNCQTPYKNHPNGCPNYKNNWSCPPYAPTVQKTQQSLENYRFFWMLVLKTPIPKINTKFLKKWKIKRVNMRITKTLNNYLSYLQSNHRDWKFYYCSECNLCSEKNYSKCTCPTDPCRFPNKFRISPEAAGIDVFASLKKINILIEMDPITNLQRIGMCATDENVDFAVEYKKFENQLSILNKIDSLGT</sequence>
<dbReference type="AlphaFoldDB" id="A0A5B9D7I0"/>
<accession>A0A5B9D7I0</accession>
<dbReference type="Pfam" id="PF10050">
    <property type="entry name" value="DUF2284"/>
    <property type="match status" value="1"/>
</dbReference>
<gene>
    <name evidence="1" type="ORF">DSAG12_00624</name>
</gene>
<dbReference type="OrthoDB" id="73362at2157"/>
<dbReference type="KEGG" id="psyt:DSAG12_00624"/>
<name>A0A5B9D7I0_9ARCH</name>
<proteinExistence type="predicted"/>
<dbReference type="EMBL" id="CP042905">
    <property type="protein sequence ID" value="QEE14807.2"/>
    <property type="molecule type" value="Genomic_DNA"/>
</dbReference>